<evidence type="ECO:0000256" key="8">
    <source>
        <dbReference type="SAM" id="MobiDB-lite"/>
    </source>
</evidence>
<keyword evidence="6" id="KW-0325">Glycoprotein</keyword>
<keyword evidence="7" id="KW-0175">Coiled coil</keyword>
<evidence type="ECO:0000313" key="11">
    <source>
        <dbReference type="Proteomes" id="UP001303046"/>
    </source>
</evidence>
<keyword evidence="3 9" id="KW-0812">Transmembrane</keyword>
<sequence length="766" mass="86931">MSSSISVCAIPEPTNYSREDSTDESRLRWYYNYTSVAMRFVVDTVSDEAIQRIAKAISNPKDTSIFIAEDFILNVYIIIIVLVALLFCFMLSAFLVIGCATGFHYGGPQMPSNNSICCAMVGFLFCIAMTAFGAFIFTDSLIRVRNSILELPIQLRRTSQDVGDFVLAFGKNLHCNFDLEERLLHAQMRQIIGDMHSLSISIRNQLNTTIISSIFEKEKSLQNNLIELERLMESHEVNKILDQLRNETEAVKAVLTLEFQKIHPELENTRIVVEKLLGEIKDSVAKTDEHQTTIVSELKLYRRLVDEIVGKVHDESKRFRHDLFNVMEKNDYSDKVAQYMPYTLFFPIVLFLLSLTGLIFLFVRCVANCCNPQSNRKYPLRGVPSRVGASVLGFGAYFAMFIGALLFAMVAIVFILAFISMFLCVGLFEDRDLRVLFALPKKEFQGNITSRNISLTLHDTFYKCKNGFTFFDAINGEQIWAQKELETKLKVLRKTSYRRKIRNFHVDVELVDDVTVLHRDLQAHLYKFQSVFKEFQTAEDFQLPDGINKIVIEQKCEATIADLQQLLKSLDELLRLLTTMHSRSRRVKFAKEIHMLMVRLEEEIVVRVANLLKTVNDLSPQCNALMSIWDDFGFYMCNVVATPAQGLWIACFLTAIGSLAIYSALFDATTFLENYSELSEASASESTSSTKAGSKHFKQKSKATLRRTDSKSGPGSTEEMKMRKASESRSREGSAEGKKSAEKLSTVTEGSKEKTNGRGGVRESRN</sequence>
<feature type="transmembrane region" description="Helical" evidence="9">
    <location>
        <begin position="75"/>
        <end position="103"/>
    </location>
</feature>
<gene>
    <name evidence="10" type="primary">Necator_chrIII.g13103</name>
    <name evidence="10" type="ORF">RB195_012336</name>
</gene>
<feature type="transmembrane region" description="Helical" evidence="9">
    <location>
        <begin position="383"/>
        <end position="400"/>
    </location>
</feature>
<feature type="transmembrane region" description="Helical" evidence="9">
    <location>
        <begin position="115"/>
        <end position="137"/>
    </location>
</feature>
<dbReference type="PANTHER" id="PTHR11238">
    <property type="entry name" value="PROMININ ISOFORM D-RELATED"/>
    <property type="match status" value="1"/>
</dbReference>
<dbReference type="PANTHER" id="PTHR11238:SF9">
    <property type="entry name" value="PROMININ, ISOFORM D"/>
    <property type="match status" value="1"/>
</dbReference>
<dbReference type="InterPro" id="IPR008795">
    <property type="entry name" value="Prominin"/>
</dbReference>
<evidence type="ECO:0000256" key="6">
    <source>
        <dbReference type="ARBA" id="ARBA00023180"/>
    </source>
</evidence>
<comment type="subcellular location">
    <subcellularLocation>
        <location evidence="1">Membrane</location>
        <topology evidence="1">Multi-pass membrane protein</topology>
    </subcellularLocation>
</comment>
<protein>
    <recommendedName>
        <fullName evidence="12">Prominin</fullName>
    </recommendedName>
</protein>
<feature type="transmembrane region" description="Helical" evidence="9">
    <location>
        <begin position="406"/>
        <end position="428"/>
    </location>
</feature>
<comment type="caution">
    <text evidence="10">The sequence shown here is derived from an EMBL/GenBank/DDBJ whole genome shotgun (WGS) entry which is preliminary data.</text>
</comment>
<evidence type="ECO:0008006" key="12">
    <source>
        <dbReference type="Google" id="ProtNLM"/>
    </source>
</evidence>
<feature type="compositionally biased region" description="Basic residues" evidence="8">
    <location>
        <begin position="693"/>
        <end position="705"/>
    </location>
</feature>
<evidence type="ECO:0000256" key="5">
    <source>
        <dbReference type="ARBA" id="ARBA00023136"/>
    </source>
</evidence>
<evidence type="ECO:0000256" key="9">
    <source>
        <dbReference type="SAM" id="Phobius"/>
    </source>
</evidence>
<keyword evidence="11" id="KW-1185">Reference proteome</keyword>
<feature type="compositionally biased region" description="Basic and acidic residues" evidence="8">
    <location>
        <begin position="750"/>
        <end position="766"/>
    </location>
</feature>
<feature type="transmembrane region" description="Helical" evidence="9">
    <location>
        <begin position="646"/>
        <end position="666"/>
    </location>
</feature>
<keyword evidence="5 9" id="KW-0472">Membrane</keyword>
<name>A0ABR1D6L0_NECAM</name>
<reference evidence="10 11" key="1">
    <citation type="submission" date="2023-08" db="EMBL/GenBank/DDBJ databases">
        <title>A Necator americanus chromosomal reference genome.</title>
        <authorList>
            <person name="Ilik V."/>
            <person name="Petrzelkova K.J."/>
            <person name="Pardy F."/>
            <person name="Fuh T."/>
            <person name="Niatou-Singa F.S."/>
            <person name="Gouil Q."/>
            <person name="Baker L."/>
            <person name="Ritchie M.E."/>
            <person name="Jex A.R."/>
            <person name="Gazzola D."/>
            <person name="Li H."/>
            <person name="Toshio Fujiwara R."/>
            <person name="Zhan B."/>
            <person name="Aroian R.V."/>
            <person name="Pafco B."/>
            <person name="Schwarz E.M."/>
        </authorList>
    </citation>
    <scope>NUCLEOTIDE SEQUENCE [LARGE SCALE GENOMIC DNA]</scope>
    <source>
        <strain evidence="10 11">Aroian</strain>
        <tissue evidence="10">Whole animal</tissue>
    </source>
</reference>
<feature type="transmembrane region" description="Helical" evidence="9">
    <location>
        <begin position="339"/>
        <end position="363"/>
    </location>
</feature>
<dbReference type="Proteomes" id="UP001303046">
    <property type="component" value="Unassembled WGS sequence"/>
</dbReference>
<evidence type="ECO:0000256" key="3">
    <source>
        <dbReference type="ARBA" id="ARBA00022692"/>
    </source>
</evidence>
<dbReference type="Pfam" id="PF05478">
    <property type="entry name" value="Prominin"/>
    <property type="match status" value="1"/>
</dbReference>
<accession>A0ABR1D6L0</accession>
<feature type="region of interest" description="Disordered" evidence="8">
    <location>
        <begin position="684"/>
        <end position="766"/>
    </location>
</feature>
<keyword evidence="4 9" id="KW-1133">Transmembrane helix</keyword>
<evidence type="ECO:0000256" key="1">
    <source>
        <dbReference type="ARBA" id="ARBA00004141"/>
    </source>
</evidence>
<feature type="coiled-coil region" evidence="7">
    <location>
        <begin position="553"/>
        <end position="580"/>
    </location>
</feature>
<feature type="compositionally biased region" description="Basic and acidic residues" evidence="8">
    <location>
        <begin position="718"/>
        <end position="742"/>
    </location>
</feature>
<organism evidence="10 11">
    <name type="scientific">Necator americanus</name>
    <name type="common">Human hookworm</name>
    <dbReference type="NCBI Taxonomy" id="51031"/>
    <lineage>
        <taxon>Eukaryota</taxon>
        <taxon>Metazoa</taxon>
        <taxon>Ecdysozoa</taxon>
        <taxon>Nematoda</taxon>
        <taxon>Chromadorea</taxon>
        <taxon>Rhabditida</taxon>
        <taxon>Rhabditina</taxon>
        <taxon>Rhabditomorpha</taxon>
        <taxon>Strongyloidea</taxon>
        <taxon>Ancylostomatidae</taxon>
        <taxon>Bunostominae</taxon>
        <taxon>Necator</taxon>
    </lineage>
</organism>
<evidence type="ECO:0000256" key="2">
    <source>
        <dbReference type="ARBA" id="ARBA00006058"/>
    </source>
</evidence>
<proteinExistence type="inferred from homology"/>
<evidence type="ECO:0000313" key="10">
    <source>
        <dbReference type="EMBL" id="KAK6746158.1"/>
    </source>
</evidence>
<comment type="similarity">
    <text evidence="2">Belongs to the prominin family.</text>
</comment>
<evidence type="ECO:0000256" key="4">
    <source>
        <dbReference type="ARBA" id="ARBA00022989"/>
    </source>
</evidence>
<evidence type="ECO:0000256" key="7">
    <source>
        <dbReference type="SAM" id="Coils"/>
    </source>
</evidence>
<dbReference type="EMBL" id="JAVFWL010000003">
    <property type="protein sequence ID" value="KAK6746158.1"/>
    <property type="molecule type" value="Genomic_DNA"/>
</dbReference>